<feature type="domain" description="RNA polymerase sigma-70 region 4" evidence="8">
    <location>
        <begin position="132"/>
        <end position="164"/>
    </location>
</feature>
<sequence length="190" mass="21489">MSQAAGAGCLKDEKEGRTHRMASGLGAEELRELYERFAPVVHRRALALLGRDADAWDIVQEVFERMLTAGARFRREARPMTYVYRVTTNLCLNALRSRQLREPVLLEAPEAAALTPSQWEAADFIRHLVGRMGERELEVATLHFFDGLTQEEIAEMLDVSRKTIVRDLDSIRKKAAELGRLPEALEAERG</sequence>
<dbReference type="Gene3D" id="1.10.10.10">
    <property type="entry name" value="Winged helix-like DNA-binding domain superfamily/Winged helix DNA-binding domain"/>
    <property type="match status" value="1"/>
</dbReference>
<gene>
    <name evidence="9" type="primary">rpoE10</name>
    <name evidence="9" type="ORF">EJ065_5509</name>
</gene>
<evidence type="ECO:0000259" key="7">
    <source>
        <dbReference type="Pfam" id="PF04542"/>
    </source>
</evidence>
<evidence type="ECO:0000256" key="2">
    <source>
        <dbReference type="ARBA" id="ARBA00023015"/>
    </source>
</evidence>
<dbReference type="SUPFAM" id="SSF88946">
    <property type="entry name" value="Sigma2 domain of RNA polymerase sigma factors"/>
    <property type="match status" value="1"/>
</dbReference>
<evidence type="ECO:0000313" key="10">
    <source>
        <dbReference type="Proteomes" id="UP000288758"/>
    </source>
</evidence>
<evidence type="ECO:0000256" key="6">
    <source>
        <dbReference type="SAM" id="MobiDB-lite"/>
    </source>
</evidence>
<evidence type="ECO:0000256" key="4">
    <source>
        <dbReference type="ARBA" id="ARBA00023125"/>
    </source>
</evidence>
<dbReference type="InterPro" id="IPR013325">
    <property type="entry name" value="RNA_pol_sigma_r2"/>
</dbReference>
<comment type="similarity">
    <text evidence="1">Belongs to the sigma-70 factor family. ECF subfamily.</text>
</comment>
<reference evidence="9 10" key="1">
    <citation type="submission" date="2018-12" db="EMBL/GenBank/DDBJ databases">
        <title>Complete Genome Sequence of the Corallopyronin A producing Myxobacterium Corallococcus coralloides B035.</title>
        <authorList>
            <person name="Bouhired S.M."/>
            <person name="Rupp O."/>
            <person name="Blom J."/>
            <person name="Schaeberle T.F."/>
            <person name="Kehraus S."/>
            <person name="Schiefer A."/>
            <person name="Pfarr K."/>
            <person name="Goesmann A."/>
            <person name="Hoerauf A."/>
            <person name="Koenig G.M."/>
        </authorList>
    </citation>
    <scope>NUCLEOTIDE SEQUENCE [LARGE SCALE GENOMIC DNA]</scope>
    <source>
        <strain evidence="9 10">B035</strain>
    </source>
</reference>
<dbReference type="PANTHER" id="PTHR43133">
    <property type="entry name" value="RNA POLYMERASE ECF-TYPE SIGMA FACTO"/>
    <property type="match status" value="1"/>
</dbReference>
<dbReference type="InterPro" id="IPR007630">
    <property type="entry name" value="RNA_pol_sigma70_r4"/>
</dbReference>
<protein>
    <submittedName>
        <fullName evidence="9">ECF subfamily RNA polymerase sigma factor</fullName>
    </submittedName>
</protein>
<keyword evidence="2" id="KW-0805">Transcription regulation</keyword>
<dbReference type="Pfam" id="PF04542">
    <property type="entry name" value="Sigma70_r2"/>
    <property type="match status" value="1"/>
</dbReference>
<feature type="region of interest" description="Disordered" evidence="6">
    <location>
        <begin position="1"/>
        <end position="21"/>
    </location>
</feature>
<evidence type="ECO:0000259" key="8">
    <source>
        <dbReference type="Pfam" id="PF04545"/>
    </source>
</evidence>
<dbReference type="GO" id="GO:0006352">
    <property type="term" value="P:DNA-templated transcription initiation"/>
    <property type="evidence" value="ECO:0007669"/>
    <property type="project" value="InterPro"/>
</dbReference>
<organism evidence="9 10">
    <name type="scientific">Corallococcus coralloides</name>
    <name type="common">Myxococcus coralloides</name>
    <dbReference type="NCBI Taxonomy" id="184914"/>
    <lineage>
        <taxon>Bacteria</taxon>
        <taxon>Pseudomonadati</taxon>
        <taxon>Myxococcota</taxon>
        <taxon>Myxococcia</taxon>
        <taxon>Myxococcales</taxon>
        <taxon>Cystobacterineae</taxon>
        <taxon>Myxococcaceae</taxon>
        <taxon>Corallococcus</taxon>
    </lineage>
</organism>
<dbReference type="NCBIfam" id="TIGR02937">
    <property type="entry name" value="sigma70-ECF"/>
    <property type="match status" value="1"/>
</dbReference>
<accession>A0A410RYT2</accession>
<evidence type="ECO:0000256" key="5">
    <source>
        <dbReference type="ARBA" id="ARBA00023163"/>
    </source>
</evidence>
<feature type="domain" description="RNA polymerase sigma-70 region 2" evidence="7">
    <location>
        <begin position="33"/>
        <end position="99"/>
    </location>
</feature>
<proteinExistence type="inferred from homology"/>
<dbReference type="Proteomes" id="UP000288758">
    <property type="component" value="Chromosome"/>
</dbReference>
<dbReference type="EMBL" id="CP034669">
    <property type="protein sequence ID" value="QAT87043.1"/>
    <property type="molecule type" value="Genomic_DNA"/>
</dbReference>
<evidence type="ECO:0000313" key="9">
    <source>
        <dbReference type="EMBL" id="QAT87043.1"/>
    </source>
</evidence>
<dbReference type="InterPro" id="IPR014284">
    <property type="entry name" value="RNA_pol_sigma-70_dom"/>
</dbReference>
<dbReference type="InterPro" id="IPR039425">
    <property type="entry name" value="RNA_pol_sigma-70-like"/>
</dbReference>
<dbReference type="PANTHER" id="PTHR43133:SF8">
    <property type="entry name" value="RNA POLYMERASE SIGMA FACTOR HI_1459-RELATED"/>
    <property type="match status" value="1"/>
</dbReference>
<name>A0A410RYT2_CORCK</name>
<dbReference type="InterPro" id="IPR007627">
    <property type="entry name" value="RNA_pol_sigma70_r2"/>
</dbReference>
<evidence type="ECO:0000256" key="1">
    <source>
        <dbReference type="ARBA" id="ARBA00010641"/>
    </source>
</evidence>
<dbReference type="GO" id="GO:0016987">
    <property type="term" value="F:sigma factor activity"/>
    <property type="evidence" value="ECO:0007669"/>
    <property type="project" value="UniProtKB-KW"/>
</dbReference>
<dbReference type="GO" id="GO:0003677">
    <property type="term" value="F:DNA binding"/>
    <property type="evidence" value="ECO:0007669"/>
    <property type="project" value="UniProtKB-KW"/>
</dbReference>
<dbReference type="InterPro" id="IPR036388">
    <property type="entry name" value="WH-like_DNA-bd_sf"/>
</dbReference>
<dbReference type="Gene3D" id="1.10.1740.10">
    <property type="match status" value="1"/>
</dbReference>
<dbReference type="AlphaFoldDB" id="A0A410RYT2"/>
<dbReference type="Pfam" id="PF04545">
    <property type="entry name" value="Sigma70_r4"/>
    <property type="match status" value="1"/>
</dbReference>
<keyword evidence="5" id="KW-0804">Transcription</keyword>
<keyword evidence="4" id="KW-0238">DNA-binding</keyword>
<evidence type="ECO:0000256" key="3">
    <source>
        <dbReference type="ARBA" id="ARBA00023082"/>
    </source>
</evidence>
<dbReference type="SUPFAM" id="SSF88659">
    <property type="entry name" value="Sigma3 and sigma4 domains of RNA polymerase sigma factors"/>
    <property type="match status" value="1"/>
</dbReference>
<dbReference type="InterPro" id="IPR013324">
    <property type="entry name" value="RNA_pol_sigma_r3/r4-like"/>
</dbReference>
<keyword evidence="3" id="KW-0731">Sigma factor</keyword>